<dbReference type="PANTHER" id="PTHR46825">
    <property type="entry name" value="D-ALANYL-D-ALANINE-CARBOXYPEPTIDASE/ENDOPEPTIDASE AMPH"/>
    <property type="match status" value="1"/>
</dbReference>
<dbReference type="PANTHER" id="PTHR46825:SF9">
    <property type="entry name" value="BETA-LACTAMASE-RELATED DOMAIN-CONTAINING PROTEIN"/>
    <property type="match status" value="1"/>
</dbReference>
<dbReference type="InterPro" id="IPR050491">
    <property type="entry name" value="AmpC-like"/>
</dbReference>
<feature type="domain" description="Beta-lactamase-related" evidence="2">
    <location>
        <begin position="45"/>
        <end position="153"/>
    </location>
</feature>
<feature type="chain" id="PRO_5032969329" description="Beta-lactamase-related domain-containing protein" evidence="1">
    <location>
        <begin position="19"/>
        <end position="170"/>
    </location>
</feature>
<feature type="signal peptide" evidence="1">
    <location>
        <begin position="1"/>
        <end position="18"/>
    </location>
</feature>
<reference evidence="3" key="1">
    <citation type="submission" date="2021-02" db="EMBL/GenBank/DDBJ databases">
        <authorList>
            <person name="Dougan E. K."/>
            <person name="Rhodes N."/>
            <person name="Thang M."/>
            <person name="Chan C."/>
        </authorList>
    </citation>
    <scope>NUCLEOTIDE SEQUENCE</scope>
</reference>
<accession>A0A812ITS1</accession>
<evidence type="ECO:0000313" key="4">
    <source>
        <dbReference type="Proteomes" id="UP000649617"/>
    </source>
</evidence>
<gene>
    <name evidence="3" type="ORF">SPIL2461_LOCUS1301</name>
</gene>
<dbReference type="Proteomes" id="UP000649617">
    <property type="component" value="Unassembled WGS sequence"/>
</dbReference>
<sequence>MAMLRGLAWVLLPAVCGALAPQALQSALAEVAKKKSAEYNCSISIAVRTSEGSAQAAAGITNFEAGQKALATDLYPWGSVTKMFTAASIMKLVAAGAFRLDDEIAPLVDTVLKKMAAKDPKQNFTSVEELWGANAAKTTLRELLGMTTGKQWESFMNAAQAFSELGGRMT</sequence>
<evidence type="ECO:0000313" key="3">
    <source>
        <dbReference type="EMBL" id="CAE7186739.1"/>
    </source>
</evidence>
<keyword evidence="4" id="KW-1185">Reference proteome</keyword>
<evidence type="ECO:0000259" key="2">
    <source>
        <dbReference type="Pfam" id="PF00144"/>
    </source>
</evidence>
<evidence type="ECO:0000256" key="1">
    <source>
        <dbReference type="SAM" id="SignalP"/>
    </source>
</evidence>
<dbReference type="InterPro" id="IPR012338">
    <property type="entry name" value="Beta-lactam/transpept-like"/>
</dbReference>
<protein>
    <recommendedName>
        <fullName evidence="2">Beta-lactamase-related domain-containing protein</fullName>
    </recommendedName>
</protein>
<dbReference type="EMBL" id="CAJNIZ010001254">
    <property type="protein sequence ID" value="CAE7186739.1"/>
    <property type="molecule type" value="Genomic_DNA"/>
</dbReference>
<dbReference type="SUPFAM" id="SSF56601">
    <property type="entry name" value="beta-lactamase/transpeptidase-like"/>
    <property type="match status" value="1"/>
</dbReference>
<dbReference type="Pfam" id="PF00144">
    <property type="entry name" value="Beta-lactamase"/>
    <property type="match status" value="1"/>
</dbReference>
<keyword evidence="1" id="KW-0732">Signal</keyword>
<organism evidence="3 4">
    <name type="scientific">Symbiodinium pilosum</name>
    <name type="common">Dinoflagellate</name>
    <dbReference type="NCBI Taxonomy" id="2952"/>
    <lineage>
        <taxon>Eukaryota</taxon>
        <taxon>Sar</taxon>
        <taxon>Alveolata</taxon>
        <taxon>Dinophyceae</taxon>
        <taxon>Suessiales</taxon>
        <taxon>Symbiodiniaceae</taxon>
        <taxon>Symbiodinium</taxon>
    </lineage>
</organism>
<dbReference type="OrthoDB" id="428260at2759"/>
<comment type="caution">
    <text evidence="3">The sequence shown here is derived from an EMBL/GenBank/DDBJ whole genome shotgun (WGS) entry which is preliminary data.</text>
</comment>
<dbReference type="InterPro" id="IPR001466">
    <property type="entry name" value="Beta-lactam-related"/>
</dbReference>
<name>A0A812ITS1_SYMPI</name>
<dbReference type="Gene3D" id="3.40.710.10">
    <property type="entry name" value="DD-peptidase/beta-lactamase superfamily"/>
    <property type="match status" value="1"/>
</dbReference>
<dbReference type="AlphaFoldDB" id="A0A812ITS1"/>
<proteinExistence type="predicted"/>